<keyword evidence="4" id="KW-1185">Reference proteome</keyword>
<evidence type="ECO:0000259" key="2">
    <source>
        <dbReference type="Pfam" id="PF14378"/>
    </source>
</evidence>
<keyword evidence="1" id="KW-0472">Membrane</keyword>
<dbReference type="RefSeq" id="WP_345518664.1">
    <property type="nucleotide sequence ID" value="NZ_BAABKM010000001.1"/>
</dbReference>
<evidence type="ECO:0000313" key="4">
    <source>
        <dbReference type="Proteomes" id="UP001499974"/>
    </source>
</evidence>
<dbReference type="EMBL" id="BAABKM010000001">
    <property type="protein sequence ID" value="GAA4692158.1"/>
    <property type="molecule type" value="Genomic_DNA"/>
</dbReference>
<dbReference type="Gene3D" id="1.20.144.10">
    <property type="entry name" value="Phosphatidic acid phosphatase type 2/haloperoxidase"/>
    <property type="match status" value="1"/>
</dbReference>
<comment type="caution">
    <text evidence="3">The sequence shown here is derived from an EMBL/GenBank/DDBJ whole genome shotgun (WGS) entry which is preliminary data.</text>
</comment>
<reference evidence="4" key="1">
    <citation type="journal article" date="2019" name="Int. J. Syst. Evol. Microbiol.">
        <title>The Global Catalogue of Microorganisms (GCM) 10K type strain sequencing project: providing services to taxonomists for standard genome sequencing and annotation.</title>
        <authorList>
            <consortium name="The Broad Institute Genomics Platform"/>
            <consortium name="The Broad Institute Genome Sequencing Center for Infectious Disease"/>
            <person name="Wu L."/>
            <person name="Ma J."/>
        </authorList>
    </citation>
    <scope>NUCLEOTIDE SEQUENCE [LARGE SCALE GENOMIC DNA]</scope>
    <source>
        <strain evidence="4">JCM 18531</strain>
    </source>
</reference>
<feature type="transmembrane region" description="Helical" evidence="1">
    <location>
        <begin position="90"/>
        <end position="107"/>
    </location>
</feature>
<gene>
    <name evidence="3" type="ORF">GCM10023349_03840</name>
</gene>
<keyword evidence="1" id="KW-0812">Transmembrane</keyword>
<feature type="transmembrane region" description="Helical" evidence="1">
    <location>
        <begin position="45"/>
        <end position="62"/>
    </location>
</feature>
<protein>
    <recommendedName>
        <fullName evidence="2">Inositolphosphotransferase Aur1/Ipt1 domain-containing protein</fullName>
    </recommendedName>
</protein>
<keyword evidence="1" id="KW-1133">Transmembrane helix</keyword>
<dbReference type="CDD" id="cd03386">
    <property type="entry name" value="PAP2_Aur1_like"/>
    <property type="match status" value="1"/>
</dbReference>
<feature type="transmembrane region" description="Helical" evidence="1">
    <location>
        <begin position="276"/>
        <end position="295"/>
    </location>
</feature>
<name>A0ABP8WM40_9ACTN</name>
<dbReference type="Proteomes" id="UP001499974">
    <property type="component" value="Unassembled WGS sequence"/>
</dbReference>
<feature type="transmembrane region" description="Helical" evidence="1">
    <location>
        <begin position="7"/>
        <end position="25"/>
    </location>
</feature>
<feature type="domain" description="Inositolphosphotransferase Aur1/Ipt1" evidence="2">
    <location>
        <begin position="121"/>
        <end position="313"/>
    </location>
</feature>
<dbReference type="InterPro" id="IPR026841">
    <property type="entry name" value="Aur1/Ipt1"/>
</dbReference>
<feature type="transmembrane region" description="Helical" evidence="1">
    <location>
        <begin position="301"/>
        <end position="318"/>
    </location>
</feature>
<feature type="transmembrane region" description="Helical" evidence="1">
    <location>
        <begin position="146"/>
        <end position="173"/>
    </location>
</feature>
<evidence type="ECO:0000313" key="3">
    <source>
        <dbReference type="EMBL" id="GAA4692158.1"/>
    </source>
</evidence>
<proteinExistence type="predicted"/>
<dbReference type="Pfam" id="PF14378">
    <property type="entry name" value="PAP2_3"/>
    <property type="match status" value="1"/>
</dbReference>
<feature type="transmembrane region" description="Helical" evidence="1">
    <location>
        <begin position="244"/>
        <end position="269"/>
    </location>
</feature>
<organism evidence="3 4">
    <name type="scientific">Nocardioides conyzicola</name>
    <dbReference type="NCBI Taxonomy" id="1651781"/>
    <lineage>
        <taxon>Bacteria</taxon>
        <taxon>Bacillati</taxon>
        <taxon>Actinomycetota</taxon>
        <taxon>Actinomycetes</taxon>
        <taxon>Propionibacteriales</taxon>
        <taxon>Nocardioidaceae</taxon>
        <taxon>Nocardioides</taxon>
    </lineage>
</organism>
<evidence type="ECO:0000256" key="1">
    <source>
        <dbReference type="SAM" id="Phobius"/>
    </source>
</evidence>
<sequence length="352" mass="38373">MTSRNGWLLRLGALVVVFGVVTAWRSHEVGIAVRDPGGQYLVGKVLTSLGVFVVLVVMDAVARTPRPGRSVRGVAATVRDRWTWARLGRAWAALLCYHLIYFCYHNLKSWDVLNAPRDTLLSRVDDLLFLGHHPAVLLHDLLGQGVAAWILIGVYESFPTLVTVAIVAPVVFVDRVRDGAVMTAALCWAWVLGTVSYYAIPSLGPFHDRPQDFAGLPTSIVTRTQATYLAQRDHLLAAPRAHDAFAQISAFASLHVAITTVILLMAAYFRLRRTTIALAVFLVGTLLATVYLGWHFAVDDLAGLAIGWVAVLLGRLTVSPHRAELRAALTSFARPLPARAPAAPEDRAPVRG</sequence>
<accession>A0ABP8WM40</accession>
<feature type="transmembrane region" description="Helical" evidence="1">
    <location>
        <begin position="180"/>
        <end position="200"/>
    </location>
</feature>